<proteinExistence type="predicted"/>
<dbReference type="EMBL" id="CADEAL010000835">
    <property type="protein sequence ID" value="CAB1425813.1"/>
    <property type="molecule type" value="Genomic_DNA"/>
</dbReference>
<reference evidence="1" key="1">
    <citation type="submission" date="2020-03" db="EMBL/GenBank/DDBJ databases">
        <authorList>
            <person name="Weist P."/>
        </authorList>
    </citation>
    <scope>NUCLEOTIDE SEQUENCE</scope>
</reference>
<dbReference type="AlphaFoldDB" id="A0A9N7U6M9"/>
<protein>
    <submittedName>
        <fullName evidence="1">Uncharacterized protein</fullName>
    </submittedName>
</protein>
<gene>
    <name evidence="1" type="ORF">PLEPLA_LOCUS13746</name>
</gene>
<comment type="caution">
    <text evidence="1">The sequence shown here is derived from an EMBL/GenBank/DDBJ whole genome shotgun (WGS) entry which is preliminary data.</text>
</comment>
<sequence length="207" mass="22812">MATGDKDTVLQPYRFEPVRWARACLRQPQRPSAAPQWEQWEQWELGQQHGPSTLLSQRLEVSRAEEAAVTLCDAGTSEAAGDLLMRGHSSWGSANVAALDSPDCTASPPLPPSLLPRVNSLLTLSQLHRREVSNAPSELPSPRLRSKLLQASVSSLLLPLRHLSGRINMPFVEAETPGTETPGLSDPSFRRRGRSLLAEMELRSNTY</sequence>
<organism evidence="1 2">
    <name type="scientific">Pleuronectes platessa</name>
    <name type="common">European plaice</name>
    <dbReference type="NCBI Taxonomy" id="8262"/>
    <lineage>
        <taxon>Eukaryota</taxon>
        <taxon>Metazoa</taxon>
        <taxon>Chordata</taxon>
        <taxon>Craniata</taxon>
        <taxon>Vertebrata</taxon>
        <taxon>Euteleostomi</taxon>
        <taxon>Actinopterygii</taxon>
        <taxon>Neopterygii</taxon>
        <taxon>Teleostei</taxon>
        <taxon>Neoteleostei</taxon>
        <taxon>Acanthomorphata</taxon>
        <taxon>Carangaria</taxon>
        <taxon>Pleuronectiformes</taxon>
        <taxon>Pleuronectoidei</taxon>
        <taxon>Pleuronectidae</taxon>
        <taxon>Pleuronectes</taxon>
    </lineage>
</organism>
<accession>A0A9N7U6M9</accession>
<evidence type="ECO:0000313" key="1">
    <source>
        <dbReference type="EMBL" id="CAB1425813.1"/>
    </source>
</evidence>
<evidence type="ECO:0000313" key="2">
    <source>
        <dbReference type="Proteomes" id="UP001153269"/>
    </source>
</evidence>
<name>A0A9N7U6M9_PLEPL</name>
<dbReference type="Proteomes" id="UP001153269">
    <property type="component" value="Unassembled WGS sequence"/>
</dbReference>
<keyword evidence="2" id="KW-1185">Reference proteome</keyword>